<sequence length="244" mass="25904">MVTESRTNRGRWAGARLVVVSLIPALLCGFVFAEWLPSDIERYDAYTAAEPCTATGDTYECLRTLPFTVDKTVVKNTGRNARYEATLSGPGTSSLTGTVPFGDPGPLLDRLAPGDQVTAVVWRSTIMALSKDGVRQSSADEPRDEAQMTAGFGTLAGLVAALGLAFAAASLAGYGGQVPWTWRSLGKPLLIGMALTCLGVAFAALLLGLPWWVVPAVVVPFAAYAAWQLHRYRLRGLTDSSPAP</sequence>
<gene>
    <name evidence="2" type="ORF">AB5J51_18355</name>
</gene>
<evidence type="ECO:0008006" key="3">
    <source>
        <dbReference type="Google" id="ProtNLM"/>
    </source>
</evidence>
<feature type="transmembrane region" description="Helical" evidence="1">
    <location>
        <begin position="152"/>
        <end position="176"/>
    </location>
</feature>
<keyword evidence="1" id="KW-1133">Transmembrane helix</keyword>
<dbReference type="RefSeq" id="WP_369778099.1">
    <property type="nucleotide sequence ID" value="NZ_CP165727.1"/>
</dbReference>
<feature type="transmembrane region" description="Helical" evidence="1">
    <location>
        <begin position="188"/>
        <end position="205"/>
    </location>
</feature>
<evidence type="ECO:0000256" key="1">
    <source>
        <dbReference type="SAM" id="Phobius"/>
    </source>
</evidence>
<evidence type="ECO:0000313" key="2">
    <source>
        <dbReference type="EMBL" id="XDV64763.1"/>
    </source>
</evidence>
<keyword evidence="1" id="KW-0812">Transmembrane</keyword>
<protein>
    <recommendedName>
        <fullName evidence="3">Integral membrane protein</fullName>
    </recommendedName>
</protein>
<proteinExistence type="predicted"/>
<dbReference type="AlphaFoldDB" id="A0AB39Y5X9"/>
<organism evidence="2">
    <name type="scientific">Streptomyces sp. R33</name>
    <dbReference type="NCBI Taxonomy" id="3238629"/>
    <lineage>
        <taxon>Bacteria</taxon>
        <taxon>Bacillati</taxon>
        <taxon>Actinomycetota</taxon>
        <taxon>Actinomycetes</taxon>
        <taxon>Kitasatosporales</taxon>
        <taxon>Streptomycetaceae</taxon>
        <taxon>Streptomyces</taxon>
    </lineage>
</organism>
<reference evidence="2" key="1">
    <citation type="submission" date="2024-08" db="EMBL/GenBank/DDBJ databases">
        <authorList>
            <person name="Yu S.T."/>
        </authorList>
    </citation>
    <scope>NUCLEOTIDE SEQUENCE</scope>
    <source>
        <strain evidence="2">R33</strain>
    </source>
</reference>
<name>A0AB39Y5X9_9ACTN</name>
<dbReference type="EMBL" id="CP165727">
    <property type="protein sequence ID" value="XDV64763.1"/>
    <property type="molecule type" value="Genomic_DNA"/>
</dbReference>
<keyword evidence="1" id="KW-0472">Membrane</keyword>
<accession>A0AB39Y5X9</accession>